<comment type="caution">
    <text evidence="3">The sequence shown here is derived from an EMBL/GenBank/DDBJ whole genome shotgun (WGS) entry which is preliminary data.</text>
</comment>
<dbReference type="SUPFAM" id="SSF51261">
    <property type="entry name" value="Duplicated hybrid motif"/>
    <property type="match status" value="1"/>
</dbReference>
<evidence type="ECO:0000259" key="2">
    <source>
        <dbReference type="Pfam" id="PF01551"/>
    </source>
</evidence>
<gene>
    <name evidence="3" type="ORF">EKPJFOCH_1686</name>
</gene>
<feature type="domain" description="M23ase beta-sheet core" evidence="2">
    <location>
        <begin position="236"/>
        <end position="331"/>
    </location>
</feature>
<dbReference type="InterPro" id="IPR011055">
    <property type="entry name" value="Dup_hybrid_motif"/>
</dbReference>
<reference evidence="3" key="2">
    <citation type="submission" date="2021-08" db="EMBL/GenBank/DDBJ databases">
        <authorList>
            <person name="Tani A."/>
            <person name="Ola A."/>
            <person name="Ogura Y."/>
            <person name="Katsura K."/>
            <person name="Hayashi T."/>
        </authorList>
    </citation>
    <scope>NUCLEOTIDE SEQUENCE</scope>
    <source>
        <strain evidence="3">DSM 23674</strain>
    </source>
</reference>
<name>A0ABQ4TKV1_9HYPH</name>
<keyword evidence="4" id="KW-1185">Reference proteome</keyword>
<reference evidence="3" key="1">
    <citation type="journal article" date="2021" name="Front. Microbiol.">
        <title>Comprehensive Comparative Genomics and Phenotyping of Methylobacterium Species.</title>
        <authorList>
            <person name="Alessa O."/>
            <person name="Ogura Y."/>
            <person name="Fujitani Y."/>
            <person name="Takami H."/>
            <person name="Hayashi T."/>
            <person name="Sahin N."/>
            <person name="Tani A."/>
        </authorList>
    </citation>
    <scope>NUCLEOTIDE SEQUENCE</scope>
    <source>
        <strain evidence="3">DSM 23674</strain>
    </source>
</reference>
<dbReference type="EMBL" id="BPRA01000007">
    <property type="protein sequence ID" value="GJE55197.1"/>
    <property type="molecule type" value="Genomic_DNA"/>
</dbReference>
<evidence type="ECO:0000313" key="4">
    <source>
        <dbReference type="Proteomes" id="UP001055101"/>
    </source>
</evidence>
<evidence type="ECO:0000256" key="1">
    <source>
        <dbReference type="SAM" id="SignalP"/>
    </source>
</evidence>
<dbReference type="InterPro" id="IPR050570">
    <property type="entry name" value="Cell_wall_metabolism_enzyme"/>
</dbReference>
<feature type="chain" id="PRO_5045354971" description="M23ase beta-sheet core domain-containing protein" evidence="1">
    <location>
        <begin position="24"/>
        <end position="405"/>
    </location>
</feature>
<dbReference type="CDD" id="cd12797">
    <property type="entry name" value="M23_peptidase"/>
    <property type="match status" value="1"/>
</dbReference>
<dbReference type="Proteomes" id="UP001055101">
    <property type="component" value="Unassembled WGS sequence"/>
</dbReference>
<dbReference type="InterPro" id="IPR016047">
    <property type="entry name" value="M23ase_b-sheet_dom"/>
</dbReference>
<dbReference type="RefSeq" id="WP_147814711.1">
    <property type="nucleotide sequence ID" value="NZ_BPRA01000007.1"/>
</dbReference>
<protein>
    <recommendedName>
        <fullName evidence="2">M23ase beta-sheet core domain-containing protein</fullName>
    </recommendedName>
</protein>
<feature type="signal peptide" evidence="1">
    <location>
        <begin position="1"/>
        <end position="23"/>
    </location>
</feature>
<accession>A0ABQ4TKV1</accession>
<dbReference type="Pfam" id="PF01551">
    <property type="entry name" value="Peptidase_M23"/>
    <property type="match status" value="1"/>
</dbReference>
<sequence>MRLTVLLCAASILSMLFYGAARAAEIGRQADATLPVMTPLVADVLAPPRAVPMSDGRNHLVYELRLLNVLDGRFDVNRIIVLDGGTGRQLLALDRDAIGRRLSLGGRRGSETASLGASQFGIVFLHVALDAGARVPTTLAHEIDGFAEPLKSDLSMRVADTPVIDKPLPVLGSPLRGSGYVAGDGCCDSIRHVRALLPLNGAFRLAQRFAIDWEKIDGESRIVRGDLKDVKSYRIYGEPVLAVADGAVVGGRNDLPDQAPGALPANLPIGEADGNFVVLDIGGGAFVLYAHLRPGSVRVRVGDRIGRGAVIGEVGNSGNSQAPHLHLHVMDRSDGLLADGLPYVFEAFAIPAAAEAGTADFDRAEATGSPLTLTRRSPPLAVRKALPLDLSIVDWEPPASERGTP</sequence>
<organism evidence="3 4">
    <name type="scientific">Methylobacterium thuringiense</name>
    <dbReference type="NCBI Taxonomy" id="1003091"/>
    <lineage>
        <taxon>Bacteria</taxon>
        <taxon>Pseudomonadati</taxon>
        <taxon>Pseudomonadota</taxon>
        <taxon>Alphaproteobacteria</taxon>
        <taxon>Hyphomicrobiales</taxon>
        <taxon>Methylobacteriaceae</taxon>
        <taxon>Methylobacterium</taxon>
    </lineage>
</organism>
<dbReference type="PANTHER" id="PTHR21666:SF270">
    <property type="entry name" value="MUREIN HYDROLASE ACTIVATOR ENVC"/>
    <property type="match status" value="1"/>
</dbReference>
<evidence type="ECO:0000313" key="3">
    <source>
        <dbReference type="EMBL" id="GJE55197.1"/>
    </source>
</evidence>
<keyword evidence="1" id="KW-0732">Signal</keyword>
<dbReference type="Gene3D" id="2.70.70.10">
    <property type="entry name" value="Glucose Permease (Domain IIA)"/>
    <property type="match status" value="1"/>
</dbReference>
<proteinExistence type="predicted"/>
<dbReference type="PANTHER" id="PTHR21666">
    <property type="entry name" value="PEPTIDASE-RELATED"/>
    <property type="match status" value="1"/>
</dbReference>